<organism evidence="1 2">
    <name type="scientific">Nocardia rhizosphaerihabitans</name>
    <dbReference type="NCBI Taxonomy" id="1691570"/>
    <lineage>
        <taxon>Bacteria</taxon>
        <taxon>Bacillati</taxon>
        <taxon>Actinomycetota</taxon>
        <taxon>Actinomycetes</taxon>
        <taxon>Mycobacteriales</taxon>
        <taxon>Nocardiaceae</taxon>
        <taxon>Nocardia</taxon>
    </lineage>
</organism>
<comment type="caution">
    <text evidence="1">The sequence shown here is derived from an EMBL/GenBank/DDBJ whole genome shotgun (WGS) entry which is preliminary data.</text>
</comment>
<reference evidence="2" key="1">
    <citation type="journal article" date="2019" name="Int. J. Syst. Evol. Microbiol.">
        <title>The Global Catalogue of Microorganisms (GCM) 10K type strain sequencing project: providing services to taxonomists for standard genome sequencing and annotation.</title>
        <authorList>
            <consortium name="The Broad Institute Genomics Platform"/>
            <consortium name="The Broad Institute Genome Sequencing Center for Infectious Disease"/>
            <person name="Wu L."/>
            <person name="Ma J."/>
        </authorList>
    </citation>
    <scope>NUCLEOTIDE SEQUENCE [LARGE SCALE GENOMIC DNA]</scope>
    <source>
        <strain evidence="2">CGMCC 4.7329</strain>
    </source>
</reference>
<sequence length="119" mass="12556">MGRVVDDEIIGRRNEFGVEGVMPISAFSRAVRMSLSWRTWAASTAWLPTVAPQRGLTDGSIVVDTAIAPGITSEAAEEGFSRYVGVLMEVMVDGGGGTGPRPGWFTDLPRRGGSVCGLA</sequence>
<dbReference type="EMBL" id="BMNE01000003">
    <property type="protein sequence ID" value="GGN81249.1"/>
    <property type="molecule type" value="Genomic_DNA"/>
</dbReference>
<gene>
    <name evidence="1" type="ORF">GCM10011610_31470</name>
</gene>
<proteinExistence type="predicted"/>
<keyword evidence="2" id="KW-1185">Reference proteome</keyword>
<evidence type="ECO:0000313" key="2">
    <source>
        <dbReference type="Proteomes" id="UP000658127"/>
    </source>
</evidence>
<protein>
    <submittedName>
        <fullName evidence="1">Uncharacterized protein</fullName>
    </submittedName>
</protein>
<accession>A0ABQ2KER3</accession>
<evidence type="ECO:0000313" key="1">
    <source>
        <dbReference type="EMBL" id="GGN81249.1"/>
    </source>
</evidence>
<name>A0ABQ2KER3_9NOCA</name>
<dbReference type="Proteomes" id="UP000658127">
    <property type="component" value="Unassembled WGS sequence"/>
</dbReference>